<dbReference type="PROSITE" id="PS50949">
    <property type="entry name" value="HTH_GNTR"/>
    <property type="match status" value="1"/>
</dbReference>
<evidence type="ECO:0000313" key="5">
    <source>
        <dbReference type="EMBL" id="PTG13818.1"/>
    </source>
</evidence>
<dbReference type="PANTHER" id="PTHR44846">
    <property type="entry name" value="MANNOSYL-D-GLYCERATE TRANSPORT/METABOLISM SYSTEM REPRESSOR MNGR-RELATED"/>
    <property type="match status" value="1"/>
</dbReference>
<dbReference type="InterPro" id="IPR050679">
    <property type="entry name" value="Bact_HTH_transcr_reg"/>
</dbReference>
<evidence type="ECO:0000313" key="6">
    <source>
        <dbReference type="EMBL" id="PTG25965.1"/>
    </source>
</evidence>
<dbReference type="CDD" id="cd07377">
    <property type="entry name" value="WHTH_GntR"/>
    <property type="match status" value="1"/>
</dbReference>
<evidence type="ECO:0000313" key="7">
    <source>
        <dbReference type="EMBL" id="PTG67626.1"/>
    </source>
</evidence>
<dbReference type="EMBL" id="PZCM01000015">
    <property type="protein sequence ID" value="PTG25965.1"/>
    <property type="molecule type" value="Genomic_DNA"/>
</dbReference>
<dbReference type="Gene3D" id="1.10.10.10">
    <property type="entry name" value="Winged helix-like DNA-binding domain superfamily/Winged helix DNA-binding domain"/>
    <property type="match status" value="1"/>
</dbReference>
<evidence type="ECO:0000256" key="2">
    <source>
        <dbReference type="ARBA" id="ARBA00023125"/>
    </source>
</evidence>
<evidence type="ECO:0000313" key="8">
    <source>
        <dbReference type="Proteomes" id="UP000242008"/>
    </source>
</evidence>
<reference evidence="8 9" key="1">
    <citation type="journal article" date="2016" name="Front. Microbiol.">
        <title>Comprehensive Phylogenetic Analysis of Bovine Non-aureus Staphylococci Species Based on Whole-Genome Sequencing.</title>
        <authorList>
            <person name="Naushad S."/>
            <person name="Barkema H.W."/>
            <person name="Luby C."/>
            <person name="Condas L.A."/>
            <person name="Nobrega D.B."/>
            <person name="Carson D.A."/>
            <person name="De Buck J."/>
        </authorList>
    </citation>
    <scope>NUCLEOTIDE SEQUENCE [LARGE SCALE GENOMIC DNA]</scope>
    <source>
        <strain evidence="6 9">SNUC 105</strain>
        <strain evidence="7 8">SNUC 1363</strain>
        <strain evidence="5 10">SNUC 505</strain>
    </source>
</reference>
<protein>
    <submittedName>
        <fullName evidence="5">GntR family transcriptional regulator</fullName>
    </submittedName>
</protein>
<dbReference type="AlphaFoldDB" id="A0AAE5T010"/>
<evidence type="ECO:0000313" key="9">
    <source>
        <dbReference type="Proteomes" id="UP000242144"/>
    </source>
</evidence>
<dbReference type="GO" id="GO:0003677">
    <property type="term" value="F:DNA binding"/>
    <property type="evidence" value="ECO:0007669"/>
    <property type="project" value="UniProtKB-KW"/>
</dbReference>
<reference evidence="5" key="2">
    <citation type="submission" date="2018-03" db="EMBL/GenBank/DDBJ databases">
        <authorList>
            <person name="Naushad S."/>
        </authorList>
    </citation>
    <scope>NUCLEOTIDE SEQUENCE</scope>
    <source>
        <strain evidence="6">SNUC 105</strain>
        <strain evidence="7">SNUC 1363</strain>
        <strain evidence="5">SNUC 505</strain>
    </source>
</reference>
<dbReference type="InterPro" id="IPR036388">
    <property type="entry name" value="WH-like_DNA-bd_sf"/>
</dbReference>
<dbReference type="GO" id="GO:0003700">
    <property type="term" value="F:DNA-binding transcription factor activity"/>
    <property type="evidence" value="ECO:0007669"/>
    <property type="project" value="InterPro"/>
</dbReference>
<evidence type="ECO:0000313" key="10">
    <source>
        <dbReference type="Proteomes" id="UP000242704"/>
    </source>
</evidence>
<dbReference type="EMBL" id="PZAO01000044">
    <property type="protein sequence ID" value="PTG67626.1"/>
    <property type="molecule type" value="Genomic_DNA"/>
</dbReference>
<keyword evidence="1" id="KW-0805">Transcription regulation</keyword>
<gene>
    <name evidence="6" type="ORF">BU638_09735</name>
    <name evidence="5" type="ORF">BU653_06985</name>
    <name evidence="7" type="ORF">BU676_11590</name>
</gene>
<dbReference type="PANTHER" id="PTHR44846:SF1">
    <property type="entry name" value="MANNOSYL-D-GLYCERATE TRANSPORT_METABOLISM SYSTEM REPRESSOR MNGR-RELATED"/>
    <property type="match status" value="1"/>
</dbReference>
<evidence type="ECO:0000256" key="1">
    <source>
        <dbReference type="ARBA" id="ARBA00023015"/>
    </source>
</evidence>
<proteinExistence type="predicted"/>
<dbReference type="InterPro" id="IPR036390">
    <property type="entry name" value="WH_DNA-bd_sf"/>
</dbReference>
<evidence type="ECO:0000256" key="3">
    <source>
        <dbReference type="ARBA" id="ARBA00023163"/>
    </source>
</evidence>
<dbReference type="GO" id="GO:0045892">
    <property type="term" value="P:negative regulation of DNA-templated transcription"/>
    <property type="evidence" value="ECO:0007669"/>
    <property type="project" value="TreeGrafter"/>
</dbReference>
<dbReference type="EMBL" id="PZBZ01000032">
    <property type="protein sequence ID" value="PTG13818.1"/>
    <property type="molecule type" value="Genomic_DNA"/>
</dbReference>
<dbReference type="Pfam" id="PF00392">
    <property type="entry name" value="GntR"/>
    <property type="match status" value="1"/>
</dbReference>
<dbReference type="Proteomes" id="UP000242008">
    <property type="component" value="Unassembled WGS sequence"/>
</dbReference>
<dbReference type="SMART" id="SM00345">
    <property type="entry name" value="HTH_GNTR"/>
    <property type="match status" value="1"/>
</dbReference>
<evidence type="ECO:0000259" key="4">
    <source>
        <dbReference type="PROSITE" id="PS50949"/>
    </source>
</evidence>
<dbReference type="PRINTS" id="PR00035">
    <property type="entry name" value="HTHGNTR"/>
</dbReference>
<dbReference type="InterPro" id="IPR000524">
    <property type="entry name" value="Tscrpt_reg_HTH_GntR"/>
</dbReference>
<keyword evidence="2" id="KW-0238">DNA-binding</keyword>
<accession>A0AAE5T010</accession>
<name>A0AAE5T010_STACR</name>
<dbReference type="SUPFAM" id="SSF46785">
    <property type="entry name" value="Winged helix' DNA-binding domain"/>
    <property type="match status" value="1"/>
</dbReference>
<dbReference type="Proteomes" id="UP000242704">
    <property type="component" value="Unassembled WGS sequence"/>
</dbReference>
<organism evidence="5 10">
    <name type="scientific">Staphylococcus chromogenes</name>
    <name type="common">Staphylococcus hyicus subsp. chromogenes</name>
    <dbReference type="NCBI Taxonomy" id="46126"/>
    <lineage>
        <taxon>Bacteria</taxon>
        <taxon>Bacillati</taxon>
        <taxon>Bacillota</taxon>
        <taxon>Bacilli</taxon>
        <taxon>Bacillales</taxon>
        <taxon>Staphylococcaceae</taxon>
        <taxon>Staphylococcus</taxon>
    </lineage>
</organism>
<dbReference type="Proteomes" id="UP000242144">
    <property type="component" value="Unassembled WGS sequence"/>
</dbReference>
<feature type="domain" description="HTH gntR-type" evidence="4">
    <location>
        <begin position="28"/>
        <end position="96"/>
    </location>
</feature>
<comment type="caution">
    <text evidence="5">The sequence shown here is derived from an EMBL/GenBank/DDBJ whole genome shotgun (WGS) entry which is preliminary data.</text>
</comment>
<keyword evidence="8" id="KW-1185">Reference proteome</keyword>
<keyword evidence="3" id="KW-0804">Transcription</keyword>
<sequence length="268" mass="30695">MYAIWNILLYDKGRKSICNGGHVVTQSQPKFLNIYNTLYEEIQMGKFPGGQALPTEKALCERFGVSRMTLRQAIKILVEDGVIESIRGKGHIVIPKIKGHHASSVTLLQHPLHQMSRHAMTLESLNYRVDLESEYTNHLFPDHPSAVIAMERYYFQEGNTTTKADALCFTFIPLNVIDTFQVKTQSERQMKTFVEETVYASAYQSDLKYSITKAPMFKNHQHVFEGGPVCWLVVESIYGNHASPILVNKWYLPQDHFEIIVSRVRDNS</sequence>